<dbReference type="Gene3D" id="1.25.40.10">
    <property type="entry name" value="Tetratricopeptide repeat domain"/>
    <property type="match status" value="1"/>
</dbReference>
<dbReference type="Proteomes" id="UP000198867">
    <property type="component" value="Unassembled WGS sequence"/>
</dbReference>
<dbReference type="SMART" id="SM00028">
    <property type="entry name" value="TPR"/>
    <property type="match status" value="1"/>
</dbReference>
<evidence type="ECO:0000259" key="3">
    <source>
        <dbReference type="Pfam" id="PF17128"/>
    </source>
</evidence>
<evidence type="ECO:0000313" key="5">
    <source>
        <dbReference type="Proteomes" id="UP000198867"/>
    </source>
</evidence>
<evidence type="ECO:0000256" key="1">
    <source>
        <dbReference type="PROSITE-ProRule" id="PRU00339"/>
    </source>
</evidence>
<feature type="domain" description="DUF5107" evidence="3">
    <location>
        <begin position="80"/>
        <end position="354"/>
    </location>
</feature>
<evidence type="ECO:0000313" key="4">
    <source>
        <dbReference type="EMBL" id="SFN83586.1"/>
    </source>
</evidence>
<dbReference type="InterPro" id="IPR011990">
    <property type="entry name" value="TPR-like_helical_dom_sf"/>
</dbReference>
<organism evidence="4 5">
    <name type="scientific">Mycetocola miduiensis</name>
    <dbReference type="NCBI Taxonomy" id="995034"/>
    <lineage>
        <taxon>Bacteria</taxon>
        <taxon>Bacillati</taxon>
        <taxon>Actinomycetota</taxon>
        <taxon>Actinomycetes</taxon>
        <taxon>Micrococcales</taxon>
        <taxon>Microbacteriaceae</taxon>
        <taxon>Mycetocola</taxon>
    </lineage>
</organism>
<feature type="region of interest" description="Disordered" evidence="2">
    <location>
        <begin position="1"/>
        <end position="22"/>
    </location>
</feature>
<reference evidence="5" key="1">
    <citation type="submission" date="2016-10" db="EMBL/GenBank/DDBJ databases">
        <authorList>
            <person name="Varghese N."/>
            <person name="Submissions S."/>
        </authorList>
    </citation>
    <scope>NUCLEOTIDE SEQUENCE [LARGE SCALE GENOMIC DNA]</scope>
    <source>
        <strain evidence="5">CGMCC 1.11101</strain>
    </source>
</reference>
<dbReference type="Pfam" id="PF17128">
    <property type="entry name" value="DUF5107"/>
    <property type="match status" value="1"/>
</dbReference>
<dbReference type="AlphaFoldDB" id="A0A1I5C9N3"/>
<gene>
    <name evidence="4" type="ORF">SAMN05216219_2291</name>
</gene>
<accession>A0A1I5C9N3</accession>
<proteinExistence type="predicted"/>
<dbReference type="SUPFAM" id="SSF48452">
    <property type="entry name" value="TPR-like"/>
    <property type="match status" value="1"/>
</dbReference>
<keyword evidence="5" id="KW-1185">Reference proteome</keyword>
<evidence type="ECO:0000256" key="2">
    <source>
        <dbReference type="SAM" id="MobiDB-lite"/>
    </source>
</evidence>
<sequence length="668" mass="73566">MPPAHRRTLTTEDPPRALRGPTLTSIRRGTLTIPTSTWGPSNPLPDIFGSGDIHAQSGFEDAEDIDGEGVDERSSRAQTALPYLDQDGYLAEEEPQEHATVVLENDHLTATFLPGLGGRLWSLLDRATGRELLHQNEAIRFRNLALRNAWFAGGVEWNIGMIGHSPFTSSPVHTAALSGPDGEVGLRFFEYERIRNVSFRVDAWLPEDSHELLIRGTIVNDSPHATPMYWWSNMAVPQLEATRVLAPAASAWKYGHERVLSTVPVPAVDGGDITWPARTLETVDYFFDTAGTRMPWVTAVDGTGFGLVQASTANLVGRKLFLWGQDAGGRHWQEWVSGAGSYCEIQAGLARTQLEYLRMPAETEWSWVEAYGALQVDVATAQSEDWSAATGAVAENLASRDLPGRLEALRDRDQSIELLVEVLPDGSGWGAVENALREYLGQGAIDAERTPFPADAVGPAEEYWLRLLRGEPATATELDPQHPPLSYQIDPRWVRVLQHHDDWLALLHLGVIAAAQGSFAEAGEFWQASVDRTRNAWALRNLGALAADRGNTAEAVVFYRSAHELAPELLPLTRELLGVLHDDGRPADVLELVQSLPADQRDDGRVLIAEARAALATGDLDRCRGVLDRNLEVLDLREGDSLLEELWNEYQAAAGSTDPLPSRYDFRM</sequence>
<feature type="repeat" description="TPR" evidence="1">
    <location>
        <begin position="536"/>
        <end position="569"/>
    </location>
</feature>
<name>A0A1I5C9N3_9MICO</name>
<dbReference type="OrthoDB" id="174931at2"/>
<dbReference type="InterPro" id="IPR033396">
    <property type="entry name" value="DUF5107"/>
</dbReference>
<dbReference type="InterPro" id="IPR019734">
    <property type="entry name" value="TPR_rpt"/>
</dbReference>
<protein>
    <recommendedName>
        <fullName evidence="3">DUF5107 domain-containing protein</fullName>
    </recommendedName>
</protein>
<dbReference type="EMBL" id="FOVM01000006">
    <property type="protein sequence ID" value="SFN83586.1"/>
    <property type="molecule type" value="Genomic_DNA"/>
</dbReference>
<keyword evidence="1" id="KW-0802">TPR repeat</keyword>
<dbReference type="PROSITE" id="PS50005">
    <property type="entry name" value="TPR"/>
    <property type="match status" value="1"/>
</dbReference>
<dbReference type="STRING" id="995034.SAMN05216219_2291"/>